<evidence type="ECO:0000256" key="3">
    <source>
        <dbReference type="ARBA" id="ARBA00023242"/>
    </source>
</evidence>
<dbReference type="PANTHER" id="PTHR45625">
    <property type="entry name" value="PEPTIDYL-PROLYL CIS-TRANS ISOMERASE-RELATED"/>
    <property type="match status" value="1"/>
</dbReference>
<dbReference type="CDD" id="cd01925">
    <property type="entry name" value="cyclophilin_CeCYP16-like"/>
    <property type="match status" value="1"/>
</dbReference>
<evidence type="ECO:0000256" key="1">
    <source>
        <dbReference type="ARBA" id="ARBA00000971"/>
    </source>
</evidence>
<evidence type="ECO:0000313" key="8">
    <source>
        <dbReference type="Proteomes" id="UP001527925"/>
    </source>
</evidence>
<dbReference type="InterPro" id="IPR044666">
    <property type="entry name" value="Cyclophilin_A-like"/>
</dbReference>
<feature type="compositionally biased region" description="Low complexity" evidence="5">
    <location>
        <begin position="260"/>
        <end position="292"/>
    </location>
</feature>
<proteinExistence type="inferred from homology"/>
<feature type="region of interest" description="Disordered" evidence="5">
    <location>
        <begin position="486"/>
        <end position="526"/>
    </location>
</feature>
<evidence type="ECO:0000256" key="5">
    <source>
        <dbReference type="SAM" id="MobiDB-lite"/>
    </source>
</evidence>
<keyword evidence="8" id="KW-1185">Reference proteome</keyword>
<dbReference type="InterPro" id="IPR002130">
    <property type="entry name" value="Cyclophilin-type_PPIase_dom"/>
</dbReference>
<dbReference type="EMBL" id="JADGIZ020000016">
    <property type="protein sequence ID" value="KAL2916517.1"/>
    <property type="molecule type" value="Genomic_DNA"/>
</dbReference>
<dbReference type="GO" id="GO:0003755">
    <property type="term" value="F:peptidyl-prolyl cis-trans isomerase activity"/>
    <property type="evidence" value="ECO:0007669"/>
    <property type="project" value="UniProtKB-EC"/>
</dbReference>
<keyword evidence="3" id="KW-0539">Nucleus</keyword>
<evidence type="ECO:0000256" key="4">
    <source>
        <dbReference type="ARBA" id="ARBA00038509"/>
    </source>
</evidence>
<feature type="compositionally biased region" description="Basic and acidic residues" evidence="5">
    <location>
        <begin position="308"/>
        <end position="327"/>
    </location>
</feature>
<evidence type="ECO:0000313" key="7">
    <source>
        <dbReference type="EMBL" id="KAL2916517.1"/>
    </source>
</evidence>
<dbReference type="Pfam" id="PF00160">
    <property type="entry name" value="Pro_isomerase"/>
    <property type="match status" value="1"/>
</dbReference>
<dbReference type="InterPro" id="IPR020892">
    <property type="entry name" value="Cyclophilin-type_PPIase_CS"/>
</dbReference>
<feature type="compositionally biased region" description="Polar residues" evidence="5">
    <location>
        <begin position="395"/>
        <end position="411"/>
    </location>
</feature>
<comment type="caution">
    <text evidence="7">The sequence shown here is derived from an EMBL/GenBank/DDBJ whole genome shotgun (WGS) entry which is preliminary data.</text>
</comment>
<dbReference type="PANTHER" id="PTHR45625:SF6">
    <property type="entry name" value="SPLICEOSOME-ASSOCIATED PROTEIN CWC27 HOMOLOG"/>
    <property type="match status" value="1"/>
</dbReference>
<comment type="subcellular location">
    <subcellularLocation>
        <location evidence="2">Nucleus</location>
    </subcellularLocation>
</comment>
<feature type="compositionally biased region" description="Basic and acidic residues" evidence="5">
    <location>
        <begin position="189"/>
        <end position="202"/>
    </location>
</feature>
<feature type="region of interest" description="Disordered" evidence="5">
    <location>
        <begin position="252"/>
        <end position="356"/>
    </location>
</feature>
<dbReference type="Proteomes" id="UP001527925">
    <property type="component" value="Unassembled WGS sequence"/>
</dbReference>
<dbReference type="PROSITE" id="PS50072">
    <property type="entry name" value="CSA_PPIASE_2"/>
    <property type="match status" value="1"/>
</dbReference>
<comment type="catalytic activity">
    <reaction evidence="1">
        <text>[protein]-peptidylproline (omega=180) = [protein]-peptidylproline (omega=0)</text>
        <dbReference type="Rhea" id="RHEA:16237"/>
        <dbReference type="Rhea" id="RHEA-COMP:10747"/>
        <dbReference type="Rhea" id="RHEA-COMP:10748"/>
        <dbReference type="ChEBI" id="CHEBI:83833"/>
        <dbReference type="ChEBI" id="CHEBI:83834"/>
        <dbReference type="EC" id="5.2.1.8"/>
    </reaction>
</comment>
<feature type="region of interest" description="Disordered" evidence="5">
    <location>
        <begin position="189"/>
        <end position="209"/>
    </location>
</feature>
<dbReference type="EC" id="5.2.1.8" evidence="7"/>
<keyword evidence="7" id="KW-0413">Isomerase</keyword>
<dbReference type="Gene3D" id="2.40.100.10">
    <property type="entry name" value="Cyclophilin-like"/>
    <property type="match status" value="1"/>
</dbReference>
<dbReference type="InterPro" id="IPR029000">
    <property type="entry name" value="Cyclophilin-like_dom_sf"/>
</dbReference>
<evidence type="ECO:0000259" key="6">
    <source>
        <dbReference type="PROSITE" id="PS50072"/>
    </source>
</evidence>
<evidence type="ECO:0000256" key="2">
    <source>
        <dbReference type="ARBA" id="ARBA00004123"/>
    </source>
</evidence>
<accession>A0ABR4NAI6</accession>
<gene>
    <name evidence="7" type="primary">CWC27</name>
    <name evidence="7" type="ORF">HK105_203950</name>
</gene>
<sequence>MSYAYVTEPPTRGKVVMRTTAGELEIELWPKEAPKACRNFVQLCLEGFYDNTIFHRVVKDFIVQGGDPTGTGSGGESIYGEPFADEFHSRLRFTHRGLLAMANTGPNTNTSQFFFTLGKTEELNRQNTIFGKIVGDTIYNLLKIGEMDVGENERPLYPPKILGASILNNPFDDIIPRTTAEERAMLAERERARAAAEEEARKPKPKKNLKLLSFAEDAEHEEDAAPSGRQKIKSLHDAIDSGPRLSKQVAVELPPRSQDASARAPASVRAPLQQDTKPATQKAPPAKRPAQPESDSDDDMSDSDDSDNGMRRDKPSATQEQIRKLTSEIRSIGKQPEKISQRTNSEKQGATKAMPGVLSVADLRKAYLSSGKATTIKQSKAAKGRKQEKALDMLQSFQSQLRSAATPSSHDTGVGGAKQASEITPDNEEWECDLHFIKGCESCRDSFGKDDDDGDDAGWMTATLKFQKPVGANVYEPRVEDYTVLDPRAAAKSGGGPSGLSRSSGPNVKTGRDGSRGYSERKRSRK</sequence>
<comment type="similarity">
    <text evidence="4">Belongs to the cyclophilin-type PPIase family. CWC27 subfamily.</text>
</comment>
<protein>
    <submittedName>
        <fullName evidence="7">Peptidyl-prolyl isomerase cwc27</fullName>
        <ecNumber evidence="7">5.2.1.8</ecNumber>
    </submittedName>
</protein>
<name>A0ABR4NAI6_9FUNG</name>
<feature type="domain" description="PPIase cyclophilin-type" evidence="6">
    <location>
        <begin position="19"/>
        <end position="166"/>
    </location>
</feature>
<feature type="region of interest" description="Disordered" evidence="5">
    <location>
        <begin position="371"/>
        <end position="425"/>
    </location>
</feature>
<reference evidence="7 8" key="1">
    <citation type="submission" date="2023-09" db="EMBL/GenBank/DDBJ databases">
        <title>Pangenome analysis of Batrachochytrium dendrobatidis and related Chytrids.</title>
        <authorList>
            <person name="Yacoub M.N."/>
            <person name="Stajich J.E."/>
            <person name="James T.Y."/>
        </authorList>
    </citation>
    <scope>NUCLEOTIDE SEQUENCE [LARGE SCALE GENOMIC DNA]</scope>
    <source>
        <strain evidence="7 8">JEL0888</strain>
    </source>
</reference>
<dbReference type="SUPFAM" id="SSF50891">
    <property type="entry name" value="Cyclophilin-like"/>
    <property type="match status" value="1"/>
</dbReference>
<feature type="compositionally biased region" description="Acidic residues" evidence="5">
    <location>
        <begin position="294"/>
        <end position="307"/>
    </location>
</feature>
<organism evidence="7 8">
    <name type="scientific">Polyrhizophydium stewartii</name>
    <dbReference type="NCBI Taxonomy" id="2732419"/>
    <lineage>
        <taxon>Eukaryota</taxon>
        <taxon>Fungi</taxon>
        <taxon>Fungi incertae sedis</taxon>
        <taxon>Chytridiomycota</taxon>
        <taxon>Chytridiomycota incertae sedis</taxon>
        <taxon>Chytridiomycetes</taxon>
        <taxon>Rhizophydiales</taxon>
        <taxon>Rhizophydiales incertae sedis</taxon>
        <taxon>Polyrhizophydium</taxon>
    </lineage>
</organism>
<feature type="compositionally biased region" description="Basic and acidic residues" evidence="5">
    <location>
        <begin position="510"/>
        <end position="526"/>
    </location>
</feature>
<dbReference type="PROSITE" id="PS00170">
    <property type="entry name" value="CSA_PPIASE_1"/>
    <property type="match status" value="1"/>
</dbReference>
<dbReference type="PRINTS" id="PR00153">
    <property type="entry name" value="CSAPPISMRASE"/>
</dbReference>